<dbReference type="InterPro" id="IPR024975">
    <property type="entry name" value="NOV_C"/>
</dbReference>
<dbReference type="InterPro" id="IPR058210">
    <property type="entry name" value="SACS/Nov_dom"/>
</dbReference>
<name>A0A1J4MM95_9CRYT</name>
<dbReference type="GO" id="GO:0004386">
    <property type="term" value="F:helicase activity"/>
    <property type="evidence" value="ECO:0007669"/>
    <property type="project" value="UniProtKB-KW"/>
</dbReference>
<dbReference type="Gene3D" id="3.30.565.10">
    <property type="entry name" value="Histidine kinase-like ATPase, C-terminal domain"/>
    <property type="match status" value="1"/>
</dbReference>
<proteinExistence type="predicted"/>
<dbReference type="PROSITE" id="PS50966">
    <property type="entry name" value="ZF_SWIM"/>
    <property type="match status" value="1"/>
</dbReference>
<comment type="caution">
    <text evidence="3">The sequence shown here is derived from an EMBL/GenBank/DDBJ whole genome shotgun (WGS) entry which is preliminary data.</text>
</comment>
<keyword evidence="3" id="KW-0547">Nucleotide-binding</keyword>
<dbReference type="OrthoDB" id="426371at2759"/>
<dbReference type="Pfam" id="PF25794">
    <property type="entry name" value="SACS"/>
    <property type="match status" value="1"/>
</dbReference>
<protein>
    <submittedName>
        <fullName evidence="3">Superfamily I helicase</fullName>
    </submittedName>
</protein>
<dbReference type="Proteomes" id="UP000186176">
    <property type="component" value="Unassembled WGS sequence"/>
</dbReference>
<keyword evidence="1" id="KW-0479">Metal-binding</keyword>
<keyword evidence="3" id="KW-0378">Hydrolase</keyword>
<keyword evidence="4" id="KW-1185">Reference proteome</keyword>
<accession>A0A1J4MM95</accession>
<dbReference type="InterPro" id="IPR007527">
    <property type="entry name" value="Znf_SWIM"/>
</dbReference>
<evidence type="ECO:0000256" key="1">
    <source>
        <dbReference type="PROSITE-ProRule" id="PRU00325"/>
    </source>
</evidence>
<evidence type="ECO:0000259" key="2">
    <source>
        <dbReference type="PROSITE" id="PS50966"/>
    </source>
</evidence>
<dbReference type="PANTHER" id="PTHR32387:SF0">
    <property type="entry name" value="PROTEIN NO VEIN"/>
    <property type="match status" value="1"/>
</dbReference>
<keyword evidence="1" id="KW-0862">Zinc</keyword>
<keyword evidence="3" id="KW-0347">Helicase</keyword>
<dbReference type="PROSITE" id="PS51257">
    <property type="entry name" value="PROKAR_LIPOPROTEIN"/>
    <property type="match status" value="1"/>
</dbReference>
<evidence type="ECO:0000313" key="4">
    <source>
        <dbReference type="Proteomes" id="UP000186176"/>
    </source>
</evidence>
<keyword evidence="1" id="KW-0863">Zinc-finger</keyword>
<sequence>MNKKVEIISQTPHGIISCEKDPDIYNVCSFSSEHRIVDMLLFECTCPSKDKAFCSHIRAVSKKFQTRYNREIFNIYSILNDINIKNSFASCYDKAENHFNLFLKSINKLFHFNNFLENQDLFSLEAKQRYKRVLYAILKALSSISWRNHLIKTKDSNFINSINYANNARNSIKVDLLLNSINFSLSNIKREDFPTVIEFLKAIESNSLQEIGIFNTTSIFNILASILNEKKISNANKEILISGILELFCSNNFYLQFQEKKIEKKYNGFDCKFLNTIIKTIKRYVNYIDTKLTRESVNFILMEEFGLDLDFLGISERDIIREISLLKNNAMQNTRVVDLLSLKIHQIDLFISNSKDPLNNNFFTNYNLINVIHSAPILIDLYDYLFWYSASNHIKFGELTEFLENNIDNELLGHFYFVKFSKSGNRHKLINSMLTNNQICIYKVSKPNNEKYSATHVYYSFMIDSINQCDGIKTLNYFLGGCIQENGIDYFVKLFPKEILMNDISSRIHKSFNLIDFFSCILKLCPPILYVDLWDYILITILSALKVEKDQFIMSLYRFFVNNSNIFELNKLIHIIPLQMKSDFYFEAYNSSLCLPELSGNEDDGLKENNESKQEELFLKNEFSSEDLICNYCLSLKPKNLIDCESFIRSIQRQRFGISDNIQDNDYNRIIENYTRIINQSCKNLSIKLYTKTDHFIFELIQNADDNHYCSCIGRIPSIIFAFHKNGVLVINNEVGFTEKDVSSICDIGNSSKNQNEKTIGCFGIGFKSVFSITNTPFIFSNGYCFMFNLNSEHGSYIFPEWVDDELCNLIPLHKFHNEYDKEISTYRTKFWFPFKKNIDFEDVKLNENIILFTNKIKRIKLITNNRVSLITRNDQLISSDVVLVNILNEIIYDECPSKKRKLSFNKNRTKSFLIVNHNFKVPKNISNLANTKKSNTISIGIEINNELDSFDGECDCGNKEIFSFLPIRSYGLKFIIQADFDLTSSRESISVDSNWNIYIRENIPNAFIHMLSKLREISGFHLLKKSFLSILPTRTDNIDEFFLPIISKINQVLIYEKCIYTYERTFTQPSNSVYINKNSKVNEILIHIFPNTNEFSYLLNKYSNKFLICNIFTSNTENVLFEDLRISEFNINMLIDLISGIILDYSYFGRSYEWYFSLFLLIEHLMNTSDDINSNLRKLQRLPLFLTEEGRYIESINIDSSNKQLFLMDENLPSISKLGIHFIKKEFIFQLKEFYKDELINYNKVISFIQSLGPYFLKNDEYYEIISKSLTYNNLSIDDHILFTYLLAKSEYISNNNEQIFAINSSDEMLPLTARNFHLFNKSEKYSIIESAYKMIDNQSRNLINDLSYNTFSKKYLHHADESFWNSFFRKFGITILPFYFEKIQFNNLIDYKEFLKSVSKLDNNKLIDQHIESIYNIKNSNQIMITDFYCHGIESLAIIMSDTLTKHTGNKYFEELLTTISNQIIHCICDFWEEIQIYWSITIHEIIKKPSFVHFQFSSYPIFISKYLFNNNFIFQQLCPPKSLTLYVKTQHHEVISKFVNFLILDVPEKSSLITLSDAFSSRIEINLDYLCLLVEALNNPKDKISLYNKNQIDPNSYILLLELIIKESRSNFSISSINLLKKNLMVPLQDESKDFVWKSIQDLYWNDENILPKNYSLLYQFSVIHKLSISINEIMSFFLILGVPIKPEKKHLITHLLEIYKIERIEVDSKILLTYVGIITQLYKIDRTILNDLLKLPVVKKNYCRWLDMNLINDCHLIFSDSALFHYFIYKKLFSIKKVIWSPMLFTFIQSNLSSENQDLDALIYNWNIFCSQLSPNLENNNYFNIPSENHCNLDSSFYYEIIVNLFGPLYEESIKNQIKIRKNWSQLISKSNIIILSSDISIRCLEKTLCIPGIFDIKTNKLYVKHQNNLGNDDIEEILLSILTFISSFFPKNYPNIKSLMVTKLIFKDAIKEFESSKNNMAWERFIINWIQKIETEIFGFKIDLKYFLFSDYVDCSAFQLSKNAQINEGLQIEYNTNCPKKVILDIGKMGEELAFEYLKENFNKETGVSEFNIIWVNENVESGLPYDIVLVFIDEKSETKEEIFVEVKSSSKKEKNFFFISFNEWKFAEKLQNNYWLLHVLGVNCNSSKLSLNDLEYKIIRNPYESWRNGNLKMILSES</sequence>
<dbReference type="Pfam" id="PF13020">
    <property type="entry name" value="NOV_C"/>
    <property type="match status" value="1"/>
</dbReference>
<dbReference type="VEuPathDB" id="CryptoDB:cubi_01823"/>
<keyword evidence="3" id="KW-0067">ATP-binding</keyword>
<gene>
    <name evidence="3" type="ORF">cubi_01823</name>
</gene>
<dbReference type="PANTHER" id="PTHR32387">
    <property type="entry name" value="WU:FJ29H11"/>
    <property type="match status" value="1"/>
</dbReference>
<evidence type="ECO:0000313" key="3">
    <source>
        <dbReference type="EMBL" id="OII75302.1"/>
    </source>
</evidence>
<dbReference type="EMBL" id="LRBP01000001">
    <property type="protein sequence ID" value="OII75302.1"/>
    <property type="molecule type" value="Genomic_DNA"/>
</dbReference>
<organism evidence="3 4">
    <name type="scientific">Cryptosporidium ubiquitum</name>
    <dbReference type="NCBI Taxonomy" id="857276"/>
    <lineage>
        <taxon>Eukaryota</taxon>
        <taxon>Sar</taxon>
        <taxon>Alveolata</taxon>
        <taxon>Apicomplexa</taxon>
        <taxon>Conoidasida</taxon>
        <taxon>Coccidia</taxon>
        <taxon>Eucoccidiorida</taxon>
        <taxon>Eimeriorina</taxon>
        <taxon>Cryptosporidiidae</taxon>
        <taxon>Cryptosporidium</taxon>
    </lineage>
</organism>
<reference evidence="3 4" key="1">
    <citation type="submission" date="2016-10" db="EMBL/GenBank/DDBJ databases">
        <title>Reductive evolution of mitochondrial metabolism and differential evolution of invasion-related proteins in Cryptosporidium.</title>
        <authorList>
            <person name="Liu S."/>
            <person name="Roellig D.M."/>
            <person name="Guo Y."/>
            <person name="Li N."/>
            <person name="Frace M.A."/>
            <person name="Tang K."/>
            <person name="Zhang L."/>
            <person name="Feng Y."/>
            <person name="Xiao L."/>
        </authorList>
    </citation>
    <scope>NUCLEOTIDE SEQUENCE [LARGE SCALE GENOMIC DNA]</scope>
    <source>
        <strain evidence="3">39726</strain>
    </source>
</reference>
<dbReference type="SUPFAM" id="SSF55874">
    <property type="entry name" value="ATPase domain of HSP90 chaperone/DNA topoisomerase II/histidine kinase"/>
    <property type="match status" value="1"/>
</dbReference>
<feature type="domain" description="SWIM-type" evidence="2">
    <location>
        <begin position="25"/>
        <end position="65"/>
    </location>
</feature>
<dbReference type="GO" id="GO:0008270">
    <property type="term" value="F:zinc ion binding"/>
    <property type="evidence" value="ECO:0007669"/>
    <property type="project" value="UniProtKB-KW"/>
</dbReference>
<dbReference type="InterPro" id="IPR052957">
    <property type="entry name" value="Auxin_embryo_med"/>
</dbReference>
<dbReference type="NCBIfam" id="NF047352">
    <property type="entry name" value="P_loop_sacsin"/>
    <property type="match status" value="1"/>
</dbReference>
<dbReference type="GeneID" id="39978614"/>
<dbReference type="InterPro" id="IPR036890">
    <property type="entry name" value="HATPase_C_sf"/>
</dbReference>
<dbReference type="RefSeq" id="XP_028876309.1">
    <property type="nucleotide sequence ID" value="XM_029018835.1"/>
</dbReference>